<evidence type="ECO:0000256" key="1">
    <source>
        <dbReference type="ARBA" id="ARBA00004141"/>
    </source>
</evidence>
<evidence type="ECO:0000256" key="4">
    <source>
        <dbReference type="ARBA" id="ARBA00022989"/>
    </source>
</evidence>
<feature type="transmembrane region" description="Helical" evidence="6">
    <location>
        <begin position="129"/>
        <end position="149"/>
    </location>
</feature>
<feature type="transmembrane region" description="Helical" evidence="6">
    <location>
        <begin position="327"/>
        <end position="348"/>
    </location>
</feature>
<keyword evidence="4 6" id="KW-1133">Transmembrane helix</keyword>
<dbReference type="GO" id="GO:0016020">
    <property type="term" value="C:membrane"/>
    <property type="evidence" value="ECO:0007669"/>
    <property type="project" value="UniProtKB-SubCell"/>
</dbReference>
<dbReference type="PANTHER" id="PTHR43568:SF1">
    <property type="entry name" value="P PROTEIN"/>
    <property type="match status" value="1"/>
</dbReference>
<feature type="domain" description="Citrate transporter-like" evidence="7">
    <location>
        <begin position="32"/>
        <end position="330"/>
    </location>
</feature>
<evidence type="ECO:0000256" key="6">
    <source>
        <dbReference type="SAM" id="Phobius"/>
    </source>
</evidence>
<dbReference type="AlphaFoldDB" id="A0AAU7XL07"/>
<reference evidence="8" key="1">
    <citation type="submission" date="2024-02" db="EMBL/GenBank/DDBJ databases">
        <title>Complete genome sequence of Vreelandella sp. SM1641, a marine exopolysaccharide-producing bacterium isolated from deep-sea hydrothermal sediment of the southwest Indian Ocean.</title>
        <authorList>
            <person name="Zhu H."/>
            <person name="Sun M."/>
        </authorList>
    </citation>
    <scope>NUCLEOTIDE SEQUENCE</scope>
    <source>
        <strain evidence="8">SM1641</strain>
    </source>
</reference>
<dbReference type="PANTHER" id="PTHR43568">
    <property type="entry name" value="P PROTEIN"/>
    <property type="match status" value="1"/>
</dbReference>
<keyword evidence="2" id="KW-0813">Transport</keyword>
<feature type="transmembrane region" description="Helical" evidence="6">
    <location>
        <begin position="169"/>
        <end position="193"/>
    </location>
</feature>
<dbReference type="GO" id="GO:0055085">
    <property type="term" value="P:transmembrane transport"/>
    <property type="evidence" value="ECO:0007669"/>
    <property type="project" value="InterPro"/>
</dbReference>
<feature type="transmembrane region" description="Helical" evidence="6">
    <location>
        <begin position="90"/>
        <end position="117"/>
    </location>
</feature>
<dbReference type="KEGG" id="vrs:V8F66_13195"/>
<proteinExistence type="predicted"/>
<dbReference type="RefSeq" id="WP_246362312.1">
    <property type="nucleotide sequence ID" value="NZ_CP158484.1"/>
</dbReference>
<feature type="transmembrane region" description="Helical" evidence="6">
    <location>
        <begin position="49"/>
        <end position="67"/>
    </location>
</feature>
<feature type="transmembrane region" description="Helical" evidence="6">
    <location>
        <begin position="360"/>
        <end position="378"/>
    </location>
</feature>
<keyword evidence="5 6" id="KW-0472">Membrane</keyword>
<keyword evidence="3 6" id="KW-0812">Transmembrane</keyword>
<dbReference type="Pfam" id="PF03600">
    <property type="entry name" value="CitMHS"/>
    <property type="match status" value="1"/>
</dbReference>
<dbReference type="InterPro" id="IPR004680">
    <property type="entry name" value="Cit_transptr-like_dom"/>
</dbReference>
<evidence type="ECO:0000313" key="8">
    <source>
        <dbReference type="EMBL" id="XBY57266.1"/>
    </source>
</evidence>
<evidence type="ECO:0000256" key="2">
    <source>
        <dbReference type="ARBA" id="ARBA00022448"/>
    </source>
</evidence>
<comment type="subcellular location">
    <subcellularLocation>
        <location evidence="1">Membrane</location>
        <topology evidence="1">Multi-pass membrane protein</topology>
    </subcellularLocation>
</comment>
<organism evidence="8">
    <name type="scientific">Vreelandella sp. SM1641</name>
    <dbReference type="NCBI Taxonomy" id="3126101"/>
    <lineage>
        <taxon>Bacteria</taxon>
        <taxon>Pseudomonadati</taxon>
        <taxon>Pseudomonadota</taxon>
        <taxon>Gammaproteobacteria</taxon>
        <taxon>Oceanospirillales</taxon>
        <taxon>Halomonadaceae</taxon>
        <taxon>Vreelandella</taxon>
    </lineage>
</organism>
<dbReference type="InterPro" id="IPR051475">
    <property type="entry name" value="Diverse_Ion_Transporter"/>
</dbReference>
<name>A0AAU7XL07_9GAMM</name>
<protein>
    <submittedName>
        <fullName evidence="8">SLC13 family permease</fullName>
    </submittedName>
</protein>
<gene>
    <name evidence="8" type="ORF">V8F66_13195</name>
</gene>
<feature type="transmembrane region" description="Helical" evidence="6">
    <location>
        <begin position="253"/>
        <end position="274"/>
    </location>
</feature>
<evidence type="ECO:0000256" key="5">
    <source>
        <dbReference type="ARBA" id="ARBA00023136"/>
    </source>
</evidence>
<feature type="transmembrane region" description="Helical" evidence="6">
    <location>
        <begin position="214"/>
        <end position="247"/>
    </location>
</feature>
<evidence type="ECO:0000256" key="3">
    <source>
        <dbReference type="ARBA" id="ARBA00022692"/>
    </source>
</evidence>
<sequence length="381" mass="42050">MQLIQRLISPVVFISQRLLYDPMLLSMSGLWVVLWWLQPQPLSDMAERVHWSTLAVLTGLMLLSRSLELSGYLTLWGRQLLAHLSEERRLAVSLVLFSGLLSAVVTNDVALFIVVPLTLGLARMTTLPIARLIVFEALAVNAGSSLSPIGNPQNLYLWQLSGLRFGEFLWVMLPLSIGLMLLLLLLLLVPVAFPKAPIHLKSASLGTAVRQQKPLWAALIGYPLFLIAVDMGWVLPAMVGVILVMLFVARRAVFSIDWLLLVVFVLMFINLSVIGELSVVQQAINMMRQWPGGDISVGVLLSQAVSNVPATLLLAEQSEWQPLAWGVSVGGFGLAIGSMANLIALRLARQPGIWTEFHRWSLPMLGLAWLFAVLWKNALSL</sequence>
<accession>A0AAU7XL07</accession>
<dbReference type="EMBL" id="CP158484">
    <property type="protein sequence ID" value="XBY57266.1"/>
    <property type="molecule type" value="Genomic_DNA"/>
</dbReference>
<feature type="transmembrane region" description="Helical" evidence="6">
    <location>
        <begin position="20"/>
        <end position="37"/>
    </location>
</feature>
<evidence type="ECO:0000259" key="7">
    <source>
        <dbReference type="Pfam" id="PF03600"/>
    </source>
</evidence>